<organism evidence="2 3">
    <name type="scientific">Aplysia californica</name>
    <name type="common">California sea hare</name>
    <dbReference type="NCBI Taxonomy" id="6500"/>
    <lineage>
        <taxon>Eukaryota</taxon>
        <taxon>Metazoa</taxon>
        <taxon>Spiralia</taxon>
        <taxon>Lophotrochozoa</taxon>
        <taxon>Mollusca</taxon>
        <taxon>Gastropoda</taxon>
        <taxon>Heterobranchia</taxon>
        <taxon>Euthyneura</taxon>
        <taxon>Tectipleura</taxon>
        <taxon>Aplysiida</taxon>
        <taxon>Aplysioidea</taxon>
        <taxon>Aplysiidae</taxon>
        <taxon>Aplysia</taxon>
    </lineage>
</organism>
<proteinExistence type="predicted"/>
<name>A0ABM0K1T9_APLCA</name>
<dbReference type="PROSITE" id="PS51390">
    <property type="entry name" value="WAP"/>
    <property type="match status" value="1"/>
</dbReference>
<dbReference type="GeneID" id="101863212"/>
<dbReference type="Pfam" id="PF00095">
    <property type="entry name" value="WAP"/>
    <property type="match status" value="2"/>
</dbReference>
<dbReference type="InterPro" id="IPR036645">
    <property type="entry name" value="Elafin-like_sf"/>
</dbReference>
<dbReference type="Proteomes" id="UP000694888">
    <property type="component" value="Unplaced"/>
</dbReference>
<dbReference type="RefSeq" id="XP_005106735.1">
    <property type="nucleotide sequence ID" value="XM_005106678.1"/>
</dbReference>
<keyword evidence="2" id="KW-1185">Reference proteome</keyword>
<protein>
    <submittedName>
        <fullName evidence="3">Zonadhesin-like</fullName>
    </submittedName>
</protein>
<reference evidence="3" key="1">
    <citation type="submission" date="2025-08" db="UniProtKB">
        <authorList>
            <consortium name="RefSeq"/>
        </authorList>
    </citation>
    <scope>IDENTIFICATION</scope>
</reference>
<dbReference type="Gene3D" id="4.10.75.10">
    <property type="entry name" value="Elafin-like"/>
    <property type="match status" value="2"/>
</dbReference>
<evidence type="ECO:0000259" key="1">
    <source>
        <dbReference type="PROSITE" id="PS51390"/>
    </source>
</evidence>
<feature type="domain" description="WAP" evidence="1">
    <location>
        <begin position="74"/>
        <end position="119"/>
    </location>
</feature>
<evidence type="ECO:0000313" key="3">
    <source>
        <dbReference type="RefSeq" id="XP_005106735.1"/>
    </source>
</evidence>
<dbReference type="PRINTS" id="PR00003">
    <property type="entry name" value="4DISULPHCORE"/>
</dbReference>
<sequence length="376" mass="40937">MSHDGILQRFRCVLDEVCKRNGYQEALLNNLSPHYDKFQEWKCMGPGAFSECPSGSVCVDDGKDGGTCCLGQPTYDRPGSCPVNDLDACAGRSCDSDGECPGQEKCCDGDCGRRCIKPVHVTSCDNICPDGLVCAATSRPKTDCPENDCEPVHKCVPPPGDAQTCGNAQCRAGFKCESYQPPCPPPSCPPFSESADCVMPNCPPLHMCTDLRPQSCRELQCSDGTRCKMIKDKCAPGKLCRKTKKAECVPVCSRECWGARKCKLVSKCPSDGGECEHQQRCVSARVPPGTCPQCKPGTECALRKRCRKCKPHHVCVLSQGVCPHLPARKLGPESATCKREMERSPYLCVADTDCKKRQKCCTSVCERQICMAAQEP</sequence>
<accession>A0ABM0K1T9</accession>
<gene>
    <name evidence="3" type="primary">LOC101863212</name>
</gene>
<dbReference type="InterPro" id="IPR008197">
    <property type="entry name" value="WAP_dom"/>
</dbReference>
<dbReference type="SMART" id="SM00217">
    <property type="entry name" value="WAP"/>
    <property type="match status" value="2"/>
</dbReference>
<evidence type="ECO:0000313" key="2">
    <source>
        <dbReference type="Proteomes" id="UP000694888"/>
    </source>
</evidence>
<dbReference type="SUPFAM" id="SSF57256">
    <property type="entry name" value="Elafin-like"/>
    <property type="match status" value="1"/>
</dbReference>